<proteinExistence type="predicted"/>
<dbReference type="FunFam" id="3.30.420.10:FF:000045">
    <property type="entry name" value="3'-5' exonuclease DinG"/>
    <property type="match status" value="1"/>
</dbReference>
<dbReference type="PANTHER" id="PTHR30231">
    <property type="entry name" value="DNA POLYMERASE III SUBUNIT EPSILON"/>
    <property type="match status" value="1"/>
</dbReference>
<evidence type="ECO:0000259" key="3">
    <source>
        <dbReference type="SMART" id="SM00479"/>
    </source>
</evidence>
<dbReference type="SMART" id="SM00479">
    <property type="entry name" value="EXOIII"/>
    <property type="match status" value="1"/>
</dbReference>
<dbReference type="Pfam" id="PF00929">
    <property type="entry name" value="RNase_T"/>
    <property type="match status" value="1"/>
</dbReference>
<protein>
    <submittedName>
        <fullName evidence="4">WYL domain-containing protein</fullName>
    </submittedName>
</protein>
<comment type="caution">
    <text evidence="4">The sequence shown here is derived from an EMBL/GenBank/DDBJ whole genome shotgun (WGS) entry which is preliminary data.</text>
</comment>
<dbReference type="Proteomes" id="UP000885706">
    <property type="component" value="Unassembled WGS sequence"/>
</dbReference>
<comment type="subunit">
    <text evidence="2">DNA polymerase III contains a core (composed of alpha, epsilon and theta chains) that associates with a tau subunit. This core dimerizes to form the POLIII' complex. PolIII' associates with the gamma complex (composed of gamma, delta, delta', psi and chi chains) and with the beta chain to form the complete DNA polymerase III complex.</text>
</comment>
<dbReference type="InterPro" id="IPR012337">
    <property type="entry name" value="RNaseH-like_sf"/>
</dbReference>
<dbReference type="GO" id="GO:0005829">
    <property type="term" value="C:cytosol"/>
    <property type="evidence" value="ECO:0007669"/>
    <property type="project" value="TreeGrafter"/>
</dbReference>
<dbReference type="SUPFAM" id="SSF53098">
    <property type="entry name" value="Ribonuclease H-like"/>
    <property type="match status" value="1"/>
</dbReference>
<feature type="domain" description="Exonuclease" evidence="3">
    <location>
        <begin position="8"/>
        <end position="173"/>
    </location>
</feature>
<dbReference type="InterPro" id="IPR026881">
    <property type="entry name" value="WYL_dom"/>
</dbReference>
<organism evidence="4">
    <name type="scientific">Desulfofervidus auxilii</name>
    <dbReference type="NCBI Taxonomy" id="1621989"/>
    <lineage>
        <taxon>Bacteria</taxon>
        <taxon>Pseudomonadati</taxon>
        <taxon>Thermodesulfobacteriota</taxon>
        <taxon>Candidatus Desulfofervidia</taxon>
        <taxon>Candidatus Desulfofervidales</taxon>
        <taxon>Candidatus Desulfofervidaceae</taxon>
        <taxon>Candidatus Desulfofervidus</taxon>
    </lineage>
</organism>
<evidence type="ECO:0000313" key="4">
    <source>
        <dbReference type="EMBL" id="HDD35606.1"/>
    </source>
</evidence>
<dbReference type="GO" id="GO:0045004">
    <property type="term" value="P:DNA replication proofreading"/>
    <property type="evidence" value="ECO:0007669"/>
    <property type="project" value="TreeGrafter"/>
</dbReference>
<dbReference type="InterPro" id="IPR036397">
    <property type="entry name" value="RNaseH_sf"/>
</dbReference>
<dbReference type="PANTHER" id="PTHR30231:SF41">
    <property type="entry name" value="DNA POLYMERASE III SUBUNIT EPSILON"/>
    <property type="match status" value="1"/>
</dbReference>
<name>A0A7V0IAH6_DESA2</name>
<evidence type="ECO:0000256" key="1">
    <source>
        <dbReference type="ARBA" id="ARBA00025483"/>
    </source>
</evidence>
<dbReference type="GO" id="GO:0003887">
    <property type="term" value="F:DNA-directed DNA polymerase activity"/>
    <property type="evidence" value="ECO:0007669"/>
    <property type="project" value="InterPro"/>
</dbReference>
<dbReference type="PROSITE" id="PS52050">
    <property type="entry name" value="WYL"/>
    <property type="match status" value="1"/>
</dbReference>
<sequence length="275" mass="31825">MSYLAKTPFVVFDTETTGLSLTARIVEIGAVKILKGKIVAEFSSLANPGCSIPLRATEIHGINDEMVAKAPSVADVLKKFLNFIDDSILIAHNAVFDLRMLAIHLEREQLPLFPNPAIDTHQLLRKYFPELKKYNLPFLSNLWQSPYQGCHRALIDAQHTAFVFFRILEKQGITFNYPLDEFWQWVGEPLYLKRFVPCFEKCDFDDPKVRSILYAISEEKDIEIIYSNGNLAFKPRKIRPILCFRSGKHYYVEAFCYLDLVVKTFRLDRILKILR</sequence>
<dbReference type="NCBIfam" id="TIGR00573">
    <property type="entry name" value="dnaq"/>
    <property type="match status" value="1"/>
</dbReference>
<gene>
    <name evidence="4" type="ORF">ENF30_02270</name>
</gene>
<dbReference type="InterPro" id="IPR006054">
    <property type="entry name" value="DnaQ"/>
</dbReference>
<evidence type="ECO:0000256" key="2">
    <source>
        <dbReference type="ARBA" id="ARBA00026073"/>
    </source>
</evidence>
<comment type="function">
    <text evidence="1">DNA polymerase III is a complex, multichain enzyme responsible for most of the replicative synthesis in bacteria. The epsilon subunit contain the editing function and is a proofreading 3'-5' exonuclease.</text>
</comment>
<dbReference type="EMBL" id="DQWQ01000097">
    <property type="protein sequence ID" value="HDD35606.1"/>
    <property type="molecule type" value="Genomic_DNA"/>
</dbReference>
<dbReference type="Pfam" id="PF13280">
    <property type="entry name" value="WYL"/>
    <property type="match status" value="1"/>
</dbReference>
<dbReference type="CDD" id="cd06127">
    <property type="entry name" value="DEDDh"/>
    <property type="match status" value="1"/>
</dbReference>
<dbReference type="Gene3D" id="3.30.420.10">
    <property type="entry name" value="Ribonuclease H-like superfamily/Ribonuclease H"/>
    <property type="match status" value="1"/>
</dbReference>
<reference evidence="4" key="1">
    <citation type="journal article" date="2020" name="mSystems">
        <title>Genome- and Community-Level Interaction Insights into Carbon Utilization and Element Cycling Functions of Hydrothermarchaeota in Hydrothermal Sediment.</title>
        <authorList>
            <person name="Zhou Z."/>
            <person name="Liu Y."/>
            <person name="Xu W."/>
            <person name="Pan J."/>
            <person name="Luo Z.H."/>
            <person name="Li M."/>
        </authorList>
    </citation>
    <scope>NUCLEOTIDE SEQUENCE [LARGE SCALE GENOMIC DNA]</scope>
    <source>
        <strain evidence="4">HyVt-113</strain>
    </source>
</reference>
<dbReference type="InterPro" id="IPR013520">
    <property type="entry name" value="Ribonucl_H"/>
</dbReference>
<dbReference type="GO" id="GO:0003677">
    <property type="term" value="F:DNA binding"/>
    <property type="evidence" value="ECO:0007669"/>
    <property type="project" value="InterPro"/>
</dbReference>
<dbReference type="AlphaFoldDB" id="A0A7V0IAH6"/>
<dbReference type="GO" id="GO:0008408">
    <property type="term" value="F:3'-5' exonuclease activity"/>
    <property type="evidence" value="ECO:0007669"/>
    <property type="project" value="TreeGrafter"/>
</dbReference>
<accession>A0A7V0IAH6</accession>